<dbReference type="Proteomes" id="UP000050139">
    <property type="component" value="Unassembled WGS sequence"/>
</dbReference>
<organism evidence="2 5">
    <name type="scientific">Mycobacterium tuberculosis</name>
    <dbReference type="NCBI Taxonomy" id="1773"/>
    <lineage>
        <taxon>Bacteria</taxon>
        <taxon>Bacillati</taxon>
        <taxon>Actinomycetota</taxon>
        <taxon>Actinomycetes</taxon>
        <taxon>Mycobacteriales</taxon>
        <taxon>Mycobacteriaceae</taxon>
        <taxon>Mycobacterium</taxon>
        <taxon>Mycobacterium tuberculosis complex</taxon>
    </lineage>
</organism>
<evidence type="ECO:0000313" key="5">
    <source>
        <dbReference type="Proteomes" id="UP000048289"/>
    </source>
</evidence>
<dbReference type="EMBL" id="CFOE01000360">
    <property type="protein sequence ID" value="CFE40697.1"/>
    <property type="molecule type" value="Genomic_DNA"/>
</dbReference>
<evidence type="ECO:0000313" key="7">
    <source>
        <dbReference type="Proteomes" id="UP000050139"/>
    </source>
</evidence>
<reference evidence="5 6" key="1">
    <citation type="submission" date="2015-03" db="EMBL/GenBank/DDBJ databases">
        <authorList>
            <consortium name="Pathogen Informatics"/>
        </authorList>
    </citation>
    <scope>NUCLEOTIDE SEQUENCE [LARGE SCALE GENOMIC DNA]</scope>
    <source>
        <strain evidence="2 5">G09901357</strain>
        <strain evidence="4 6">P00601463</strain>
    </source>
</reference>
<evidence type="ECO:0000313" key="6">
    <source>
        <dbReference type="Proteomes" id="UP000048600"/>
    </source>
</evidence>
<dbReference type="AlphaFoldDB" id="A0A0T9C9U3"/>
<dbReference type="Proteomes" id="UP000048289">
    <property type="component" value="Unassembled WGS sequence"/>
</dbReference>
<feature type="region of interest" description="Disordered" evidence="1">
    <location>
        <begin position="1"/>
        <end position="31"/>
    </location>
</feature>
<protein>
    <submittedName>
        <fullName evidence="2">Uncharacterized protein</fullName>
    </submittedName>
</protein>
<proteinExistence type="predicted"/>
<evidence type="ECO:0000256" key="1">
    <source>
        <dbReference type="SAM" id="MobiDB-lite"/>
    </source>
</evidence>
<evidence type="ECO:0000313" key="2">
    <source>
        <dbReference type="EMBL" id="CFE40697.1"/>
    </source>
</evidence>
<dbReference type="EMBL" id="COPH01000087">
    <property type="protein sequence ID" value="CLX18824.1"/>
    <property type="molecule type" value="Genomic_DNA"/>
</dbReference>
<evidence type="ECO:0000313" key="3">
    <source>
        <dbReference type="EMBL" id="CLX18824.1"/>
    </source>
</evidence>
<gene>
    <name evidence="2" type="ORF">ERS007681_02609</name>
    <name evidence="4" type="ORF">ERS007741_04602</name>
    <name evidence="3" type="ORF">ERS094118_04153</name>
</gene>
<dbReference type="Proteomes" id="UP000048600">
    <property type="component" value="Unassembled WGS sequence"/>
</dbReference>
<accession>A0A0T9C9U3</accession>
<evidence type="ECO:0000313" key="4">
    <source>
        <dbReference type="EMBL" id="COX62873.1"/>
    </source>
</evidence>
<dbReference type="EMBL" id="CHKL01001056">
    <property type="protein sequence ID" value="COX62873.1"/>
    <property type="molecule type" value="Genomic_DNA"/>
</dbReference>
<name>A0A0T9C9U3_MYCTX</name>
<reference evidence="3 7" key="2">
    <citation type="submission" date="2015-03" db="EMBL/GenBank/DDBJ databases">
        <authorList>
            <consortium name="Pathogen Informatics"/>
            <person name="Murphy D."/>
        </authorList>
    </citation>
    <scope>NUCLEOTIDE SEQUENCE [LARGE SCALE GENOMIC DNA]</scope>
    <source>
        <strain evidence="3 7">0268S</strain>
    </source>
</reference>
<sequence>MGVAGDQRDPGQAAGDQVAEERQPAGPVLGGGDLDAQDLSVALGVDAGGDQGVHSDDAACLAHLEHQGVGGEEGIRAGIERAGPKRLYGFVELFGHDRHLRLGKLCHTKCFDQALHPASGYSQQVAGRHHAGQCAFSSLAALQQPVREIAALAQLGDRDVDGCGTGVEITVAVAVALIGPLIAAFAVARPAQGVGFSPHQGGDERREQPAQQIRARLCELVSQKLLGVDKMRRGHCVISFD</sequence>